<dbReference type="Pfam" id="PF00293">
    <property type="entry name" value="NUDIX"/>
    <property type="match status" value="1"/>
</dbReference>
<dbReference type="GO" id="GO:0016787">
    <property type="term" value="F:hydrolase activity"/>
    <property type="evidence" value="ECO:0007669"/>
    <property type="project" value="UniProtKB-KW"/>
</dbReference>
<evidence type="ECO:0000259" key="3">
    <source>
        <dbReference type="PROSITE" id="PS51462"/>
    </source>
</evidence>
<feature type="domain" description="Nudix hydrolase" evidence="3">
    <location>
        <begin position="11"/>
        <end position="140"/>
    </location>
</feature>
<keyword evidence="2" id="KW-0378">Hydrolase</keyword>
<evidence type="ECO:0000313" key="4">
    <source>
        <dbReference type="EMBL" id="AUA20099.1"/>
    </source>
</evidence>
<dbReference type="InterPro" id="IPR015797">
    <property type="entry name" value="NUDIX_hydrolase-like_dom_sf"/>
</dbReference>
<organism evidence="4 5">
    <name type="scientific">Streptococcus suis</name>
    <dbReference type="NCBI Taxonomy" id="1307"/>
    <lineage>
        <taxon>Bacteria</taxon>
        <taxon>Bacillati</taxon>
        <taxon>Bacillota</taxon>
        <taxon>Bacilli</taxon>
        <taxon>Lactobacillales</taxon>
        <taxon>Streptococcaceae</taxon>
        <taxon>Streptococcus</taxon>
    </lineage>
</organism>
<dbReference type="RefSeq" id="WP_024377569.1">
    <property type="nucleotide sequence ID" value="NZ_CP025043.1"/>
</dbReference>
<sequence length="153" mass="17443">MDFRTKVDNQIFGVRATALIIKDGKIFLTKDYKGRYYTIGGAVEVNEIAADAAVREVKEELGIDSRVNQLAFVVENQFTHEGIDFHNIEFHFIVEPIGEMPEKMIEGKLKQTCEWIALDNLVNLDVVPIFLAEELPSWSGQVKHIMNMKEKTT</sequence>
<evidence type="ECO:0000256" key="1">
    <source>
        <dbReference type="ARBA" id="ARBA00001946"/>
    </source>
</evidence>
<name>A0A2I5KRW2_STRSU</name>
<dbReference type="SUPFAM" id="SSF55811">
    <property type="entry name" value="Nudix"/>
    <property type="match status" value="1"/>
</dbReference>
<gene>
    <name evidence="4" type="ORF">CWI26_11730</name>
</gene>
<dbReference type="CDD" id="cd04688">
    <property type="entry name" value="NUDIX_Hydrolase"/>
    <property type="match status" value="1"/>
</dbReference>
<dbReference type="PROSITE" id="PS00893">
    <property type="entry name" value="NUDIX_BOX"/>
    <property type="match status" value="1"/>
</dbReference>
<accession>A0A2I5KRW2</accession>
<reference evidence="4 5" key="1">
    <citation type="submission" date="2017-11" db="EMBL/GenBank/DDBJ databases">
        <title>Genome analysis of Streptococcus suis serotype chz stain ah681.</title>
        <authorList>
            <person name="Pan Z."/>
            <person name="Zhang Y."/>
            <person name="Ma J."/>
            <person name="Lu P."/>
            <person name="Zhu Y."/>
            <person name="Zhong X."/>
            <person name="Dong W."/>
            <person name="Lu C."/>
            <person name="Yao H."/>
        </authorList>
    </citation>
    <scope>NUCLEOTIDE SEQUENCE [LARGE SCALE GENOMIC DNA]</scope>
    <source>
        <strain evidence="4 5">AH681</strain>
    </source>
</reference>
<evidence type="ECO:0000256" key="2">
    <source>
        <dbReference type="ARBA" id="ARBA00022801"/>
    </source>
</evidence>
<comment type="cofactor">
    <cofactor evidence="1">
        <name>Mg(2+)</name>
        <dbReference type="ChEBI" id="CHEBI:18420"/>
    </cofactor>
</comment>
<dbReference type="EMBL" id="CP025043">
    <property type="protein sequence ID" value="AUA20099.1"/>
    <property type="molecule type" value="Genomic_DNA"/>
</dbReference>
<dbReference type="InterPro" id="IPR000086">
    <property type="entry name" value="NUDIX_hydrolase_dom"/>
</dbReference>
<dbReference type="AlphaFoldDB" id="A0A2I5KRW2"/>
<dbReference type="InterPro" id="IPR020084">
    <property type="entry name" value="NUDIX_hydrolase_CS"/>
</dbReference>
<dbReference type="PROSITE" id="PS51462">
    <property type="entry name" value="NUDIX"/>
    <property type="match status" value="1"/>
</dbReference>
<dbReference type="PANTHER" id="PTHR43046:SF14">
    <property type="entry name" value="MUTT_NUDIX FAMILY PROTEIN"/>
    <property type="match status" value="1"/>
</dbReference>
<dbReference type="Proteomes" id="UP000231863">
    <property type="component" value="Chromosome"/>
</dbReference>
<proteinExistence type="predicted"/>
<dbReference type="Gene3D" id="3.90.79.10">
    <property type="entry name" value="Nucleoside Triphosphate Pyrophosphohydrolase"/>
    <property type="match status" value="1"/>
</dbReference>
<dbReference type="PANTHER" id="PTHR43046">
    <property type="entry name" value="GDP-MANNOSE MANNOSYL HYDROLASE"/>
    <property type="match status" value="1"/>
</dbReference>
<protein>
    <submittedName>
        <fullName evidence="4">NUDIX domain-containing protein</fullName>
    </submittedName>
</protein>
<evidence type="ECO:0000313" key="5">
    <source>
        <dbReference type="Proteomes" id="UP000231863"/>
    </source>
</evidence>